<evidence type="ECO:0000313" key="1">
    <source>
        <dbReference type="EMBL" id="OXU20861.1"/>
    </source>
</evidence>
<dbReference type="AlphaFoldDB" id="A0A232ERA3"/>
<keyword evidence="2" id="KW-1185">Reference proteome</keyword>
<sequence length="91" mass="10591">MFLGVNFKATSIYFHLPETLSTLSKTDILSLPPEIENYNLVYVPEVGYVIAVTKWKSPALANRNILNLEYKFTTRNIHYYKNYLTEGSRQQ</sequence>
<accession>A0A232ERA3</accession>
<dbReference type="Proteomes" id="UP000215335">
    <property type="component" value="Unassembled WGS sequence"/>
</dbReference>
<name>A0A232ERA3_9HYME</name>
<dbReference type="OrthoDB" id="29596at2759"/>
<evidence type="ECO:0000313" key="2">
    <source>
        <dbReference type="Proteomes" id="UP000215335"/>
    </source>
</evidence>
<gene>
    <name evidence="1" type="ORF">TSAR_007167</name>
</gene>
<organism evidence="1 2">
    <name type="scientific">Trichomalopsis sarcophagae</name>
    <dbReference type="NCBI Taxonomy" id="543379"/>
    <lineage>
        <taxon>Eukaryota</taxon>
        <taxon>Metazoa</taxon>
        <taxon>Ecdysozoa</taxon>
        <taxon>Arthropoda</taxon>
        <taxon>Hexapoda</taxon>
        <taxon>Insecta</taxon>
        <taxon>Pterygota</taxon>
        <taxon>Neoptera</taxon>
        <taxon>Endopterygota</taxon>
        <taxon>Hymenoptera</taxon>
        <taxon>Apocrita</taxon>
        <taxon>Proctotrupomorpha</taxon>
        <taxon>Chalcidoidea</taxon>
        <taxon>Pteromalidae</taxon>
        <taxon>Pteromalinae</taxon>
        <taxon>Trichomalopsis</taxon>
    </lineage>
</organism>
<comment type="caution">
    <text evidence="1">The sequence shown here is derived from an EMBL/GenBank/DDBJ whole genome shotgun (WGS) entry which is preliminary data.</text>
</comment>
<protein>
    <submittedName>
        <fullName evidence="1">Uncharacterized protein</fullName>
    </submittedName>
</protein>
<proteinExistence type="predicted"/>
<dbReference type="EMBL" id="NNAY01002651">
    <property type="protein sequence ID" value="OXU20861.1"/>
    <property type="molecule type" value="Genomic_DNA"/>
</dbReference>
<reference evidence="1 2" key="1">
    <citation type="journal article" date="2017" name="Curr. Biol.">
        <title>The Evolution of Venom by Co-option of Single-Copy Genes.</title>
        <authorList>
            <person name="Martinson E.O."/>
            <person name="Mrinalini"/>
            <person name="Kelkar Y.D."/>
            <person name="Chang C.H."/>
            <person name="Werren J.H."/>
        </authorList>
    </citation>
    <scope>NUCLEOTIDE SEQUENCE [LARGE SCALE GENOMIC DNA]</scope>
    <source>
        <strain evidence="1 2">Alberta</strain>
        <tissue evidence="1">Whole body</tissue>
    </source>
</reference>